<evidence type="ECO:0000256" key="6">
    <source>
        <dbReference type="ARBA" id="ARBA00023136"/>
    </source>
</evidence>
<evidence type="ECO:0000256" key="2">
    <source>
        <dbReference type="ARBA" id="ARBA00022676"/>
    </source>
</evidence>
<feature type="transmembrane region" description="Helical" evidence="7">
    <location>
        <begin position="273"/>
        <end position="293"/>
    </location>
</feature>
<dbReference type="PANTHER" id="PTHR48090">
    <property type="entry name" value="UNDECAPRENYL-PHOSPHATE 4-DEOXY-4-FORMAMIDO-L-ARABINOSE TRANSFERASE-RELATED"/>
    <property type="match status" value="1"/>
</dbReference>
<evidence type="ECO:0000256" key="3">
    <source>
        <dbReference type="ARBA" id="ARBA00022679"/>
    </source>
</evidence>
<dbReference type="InterPro" id="IPR001173">
    <property type="entry name" value="Glyco_trans_2-like"/>
</dbReference>
<accession>A0A3S3Q8Q2</accession>
<name>A0A3S3Q8Q2_9FLAO</name>
<dbReference type="InterPro" id="IPR050256">
    <property type="entry name" value="Glycosyltransferase_2"/>
</dbReference>
<feature type="transmembrane region" description="Helical" evidence="7">
    <location>
        <begin position="242"/>
        <end position="261"/>
    </location>
</feature>
<keyword evidence="10" id="KW-1185">Reference proteome</keyword>
<dbReference type="RefSeq" id="WP_128390018.1">
    <property type="nucleotide sequence ID" value="NZ_SBII01000007.1"/>
</dbReference>
<proteinExistence type="predicted"/>
<feature type="transmembrane region" description="Helical" evidence="7">
    <location>
        <begin position="138"/>
        <end position="155"/>
    </location>
</feature>
<dbReference type="Pfam" id="PF00535">
    <property type="entry name" value="Glycos_transf_2"/>
    <property type="match status" value="1"/>
</dbReference>
<keyword evidence="4 7" id="KW-0812">Transmembrane</keyword>
<evidence type="ECO:0000259" key="8">
    <source>
        <dbReference type="Pfam" id="PF00535"/>
    </source>
</evidence>
<dbReference type="InterPro" id="IPR029044">
    <property type="entry name" value="Nucleotide-diphossugar_trans"/>
</dbReference>
<dbReference type="Gene3D" id="3.90.550.10">
    <property type="entry name" value="Spore Coat Polysaccharide Biosynthesis Protein SpsA, Chain A"/>
    <property type="match status" value="1"/>
</dbReference>
<protein>
    <submittedName>
        <fullName evidence="9">Glycosyltransferase</fullName>
    </submittedName>
</protein>
<comment type="caution">
    <text evidence="9">The sequence shown here is derived from an EMBL/GenBank/DDBJ whole genome shotgun (WGS) entry which is preliminary data.</text>
</comment>
<dbReference type="EMBL" id="SBII01000007">
    <property type="protein sequence ID" value="RWX00061.1"/>
    <property type="molecule type" value="Genomic_DNA"/>
</dbReference>
<gene>
    <name evidence="9" type="ORF">EPI11_10990</name>
</gene>
<evidence type="ECO:0000313" key="9">
    <source>
        <dbReference type="EMBL" id="RWX00061.1"/>
    </source>
</evidence>
<evidence type="ECO:0000256" key="1">
    <source>
        <dbReference type="ARBA" id="ARBA00004141"/>
    </source>
</evidence>
<keyword evidence="6 7" id="KW-0472">Membrane</keyword>
<sequence length="324" mass="37006">MTTIRKHIICLMPVYDDWDSFSILSKNIETQFAGINDKYSVAIVAINDCSVQEFYIDDFSANVSIEIVSLKKNIGHQRAIATGLQYIHDSQKAFDYIVVLDSDGEDRPEDILELIKKCEEGPGSKITFAKRKKRKESLFFKTGYFFYKYIFYWLTGHKISFGNFSCLPQKLLKKIVVLDNLWNHYSGCIIQSKIPYNTVLLDRGSRYSGKSKMNFTSLVLHGLSSISVYFDSLSVRILKLSVYSIAICFLCVVFIMYVKLFTNTSIPGWASNLTLIIFSIILQFFSVTLIVLLMQLSSRKNISVPSTTIYKGFVEEIISNKITT</sequence>
<keyword evidence="5 7" id="KW-1133">Transmembrane helix</keyword>
<evidence type="ECO:0000256" key="5">
    <source>
        <dbReference type="ARBA" id="ARBA00022989"/>
    </source>
</evidence>
<keyword evidence="3 9" id="KW-0808">Transferase</keyword>
<feature type="domain" description="Glycosyltransferase 2-like" evidence="8">
    <location>
        <begin position="12"/>
        <end position="145"/>
    </location>
</feature>
<dbReference type="AlphaFoldDB" id="A0A3S3Q8Q2"/>
<keyword evidence="2" id="KW-0328">Glycosyltransferase</keyword>
<evidence type="ECO:0000256" key="7">
    <source>
        <dbReference type="SAM" id="Phobius"/>
    </source>
</evidence>
<organism evidence="9 10">
    <name type="scientific">Flavobacterium cerinum</name>
    <dbReference type="NCBI Taxonomy" id="2502784"/>
    <lineage>
        <taxon>Bacteria</taxon>
        <taxon>Pseudomonadati</taxon>
        <taxon>Bacteroidota</taxon>
        <taxon>Flavobacteriia</taxon>
        <taxon>Flavobacteriales</taxon>
        <taxon>Flavobacteriaceae</taxon>
        <taxon>Flavobacterium</taxon>
    </lineage>
</organism>
<dbReference type="GO" id="GO:0005886">
    <property type="term" value="C:plasma membrane"/>
    <property type="evidence" value="ECO:0007669"/>
    <property type="project" value="TreeGrafter"/>
</dbReference>
<dbReference type="SUPFAM" id="SSF53448">
    <property type="entry name" value="Nucleotide-diphospho-sugar transferases"/>
    <property type="match status" value="1"/>
</dbReference>
<dbReference type="OrthoDB" id="9807778at2"/>
<dbReference type="PANTHER" id="PTHR48090:SF1">
    <property type="entry name" value="PROPHAGE BACTOPRENOL GLUCOSYL TRANSFERASE HOMOLOG"/>
    <property type="match status" value="1"/>
</dbReference>
<evidence type="ECO:0000256" key="4">
    <source>
        <dbReference type="ARBA" id="ARBA00022692"/>
    </source>
</evidence>
<feature type="transmembrane region" description="Helical" evidence="7">
    <location>
        <begin position="213"/>
        <end position="230"/>
    </location>
</feature>
<dbReference type="Proteomes" id="UP000287527">
    <property type="component" value="Unassembled WGS sequence"/>
</dbReference>
<comment type="subcellular location">
    <subcellularLocation>
        <location evidence="1">Membrane</location>
        <topology evidence="1">Multi-pass membrane protein</topology>
    </subcellularLocation>
</comment>
<dbReference type="GO" id="GO:0016757">
    <property type="term" value="F:glycosyltransferase activity"/>
    <property type="evidence" value="ECO:0007669"/>
    <property type="project" value="UniProtKB-KW"/>
</dbReference>
<reference evidence="9 10" key="1">
    <citation type="submission" date="2019-01" db="EMBL/GenBank/DDBJ databases">
        <title>Flavobacterium sp. nov.,isolated from freshwater.</title>
        <authorList>
            <person name="Zhang R."/>
            <person name="Du Z.-J."/>
        </authorList>
    </citation>
    <scope>NUCLEOTIDE SEQUENCE [LARGE SCALE GENOMIC DNA]</scope>
    <source>
        <strain evidence="9 10">1E403</strain>
    </source>
</reference>
<evidence type="ECO:0000313" key="10">
    <source>
        <dbReference type="Proteomes" id="UP000287527"/>
    </source>
</evidence>